<dbReference type="OrthoDB" id="6121519at2"/>
<dbReference type="KEGG" id="oai:OLEAN_C14610"/>
<evidence type="ECO:0008006" key="4">
    <source>
        <dbReference type="Google" id="ProtNLM"/>
    </source>
</evidence>
<evidence type="ECO:0000256" key="1">
    <source>
        <dbReference type="SAM" id="Phobius"/>
    </source>
</evidence>
<name>R4YLP4_OLEAN</name>
<sequence>MLQHNFRTKQTGVSFISILAFLVLLVFSLNFVVRIFGMHWDDRLLVSILDDLPEVLNKDSSVKDVRKLLNSRLSMNRLGIPTDELVITKHKGEITLVWPYERRDHVMSNVDIVLTFNHEYSY</sequence>
<evidence type="ECO:0000313" key="3">
    <source>
        <dbReference type="Proteomes" id="UP000032749"/>
    </source>
</evidence>
<dbReference type="EMBL" id="FO203512">
    <property type="protein sequence ID" value="CCK75637.1"/>
    <property type="molecule type" value="Genomic_DNA"/>
</dbReference>
<dbReference type="Pfam" id="PF16137">
    <property type="entry name" value="DUF4845"/>
    <property type="match status" value="1"/>
</dbReference>
<reference evidence="2 3" key="1">
    <citation type="journal article" date="2013" name="Nat. Commun.">
        <title>Genome sequence and functional genomic analysis of the oil-degrading bacterium Oleispira antarctica.</title>
        <authorList>
            <person name="Kube M."/>
            <person name="Chernikova T.N."/>
            <person name="Al-Ramahi Y."/>
            <person name="Beloqui A."/>
            <person name="Lopez-Cortez N."/>
            <person name="Guazzaroni M.E."/>
            <person name="Heipieper H.J."/>
            <person name="Klages S."/>
            <person name="Kotsyurbenko O.R."/>
            <person name="Langer I."/>
            <person name="Nechitaylo T.Y."/>
            <person name="Lunsdorf H."/>
            <person name="Fernandez M."/>
            <person name="Juarez S."/>
            <person name="Ciordia S."/>
            <person name="Singer A."/>
            <person name="Kagan O."/>
            <person name="Egorova O."/>
            <person name="Petit P.A."/>
            <person name="Stogios P."/>
            <person name="Kim Y."/>
            <person name="Tchigvintsev A."/>
            <person name="Flick R."/>
            <person name="Denaro R."/>
            <person name="Genovese M."/>
            <person name="Albar J.P."/>
            <person name="Reva O.N."/>
            <person name="Martinez-Gomariz M."/>
            <person name="Tran H."/>
            <person name="Ferrer M."/>
            <person name="Savchenko A."/>
            <person name="Yakunin A.F."/>
            <person name="Yakimov M.M."/>
            <person name="Golyshina O.V."/>
            <person name="Reinhardt R."/>
            <person name="Golyshin P.N."/>
        </authorList>
    </citation>
    <scope>NUCLEOTIDE SEQUENCE [LARGE SCALE GENOMIC DNA]</scope>
</reference>
<feature type="transmembrane region" description="Helical" evidence="1">
    <location>
        <begin position="12"/>
        <end position="33"/>
    </location>
</feature>
<accession>R4YLP4</accession>
<dbReference type="Proteomes" id="UP000032749">
    <property type="component" value="Chromosome"/>
</dbReference>
<evidence type="ECO:0000313" key="2">
    <source>
        <dbReference type="EMBL" id="CCK75637.1"/>
    </source>
</evidence>
<dbReference type="InterPro" id="IPR032314">
    <property type="entry name" value="DUF4845"/>
</dbReference>
<dbReference type="STRING" id="698738.OLEAN_C14610"/>
<keyword evidence="3" id="KW-1185">Reference proteome</keyword>
<keyword evidence="1" id="KW-0812">Transmembrane</keyword>
<proteinExistence type="predicted"/>
<dbReference type="AlphaFoldDB" id="R4YLP4"/>
<keyword evidence="1" id="KW-1133">Transmembrane helix</keyword>
<gene>
    <name evidence="2" type="ORF">OLEAN_C14610</name>
</gene>
<keyword evidence="1" id="KW-0472">Membrane</keyword>
<organism evidence="2 3">
    <name type="scientific">Oleispira antarctica RB-8</name>
    <dbReference type="NCBI Taxonomy" id="698738"/>
    <lineage>
        <taxon>Bacteria</taxon>
        <taxon>Pseudomonadati</taxon>
        <taxon>Pseudomonadota</taxon>
        <taxon>Gammaproteobacteria</taxon>
        <taxon>Oceanospirillales</taxon>
        <taxon>Oceanospirillaceae</taxon>
        <taxon>Oleispira</taxon>
    </lineage>
</organism>
<dbReference type="HOGENOM" id="CLU_149778_1_1_6"/>
<protein>
    <recommendedName>
        <fullName evidence="4">DUF4845 domain-containing protein</fullName>
    </recommendedName>
</protein>